<comment type="caution">
    <text evidence="2">The sequence shown here is derived from an EMBL/GenBank/DDBJ whole genome shotgun (WGS) entry which is preliminary data.</text>
</comment>
<dbReference type="RefSeq" id="WP_234249737.1">
    <property type="nucleotide sequence ID" value="NZ_JABFTQ010000001.1"/>
</dbReference>
<reference evidence="2 3" key="1">
    <citation type="journal article" date="2021" name="Front. Microbiol.">
        <title>Aerobic Denitrification and Heterotrophic Sulfur Oxidation in the Genus Halomonas Revealed by Six Novel Species Characterizations and Genome-Based Analysis.</title>
        <authorList>
            <person name="Wang L."/>
            <person name="Shao Z."/>
        </authorList>
    </citation>
    <scope>NUCLEOTIDE SEQUENCE [LARGE SCALE GENOMIC DNA]</scope>
    <source>
        <strain evidence="2 3">MCCC 1A05748</strain>
    </source>
</reference>
<keyword evidence="3" id="KW-1185">Reference proteome</keyword>
<dbReference type="EMBL" id="JABFTQ010000001">
    <property type="protein sequence ID" value="MCE8045282.1"/>
    <property type="molecule type" value="Genomic_DNA"/>
</dbReference>
<evidence type="ECO:0000313" key="2">
    <source>
        <dbReference type="EMBL" id="MCE8045282.1"/>
    </source>
</evidence>
<name>A0ABS9B010_9GAMM</name>
<keyword evidence="1" id="KW-0472">Membrane</keyword>
<accession>A0ABS9B010</accession>
<proteinExistence type="predicted"/>
<dbReference type="Proteomes" id="UP001320154">
    <property type="component" value="Unassembled WGS sequence"/>
</dbReference>
<feature type="transmembrane region" description="Helical" evidence="1">
    <location>
        <begin position="73"/>
        <end position="93"/>
    </location>
</feature>
<keyword evidence="1" id="KW-0812">Transmembrane</keyword>
<protein>
    <submittedName>
        <fullName evidence="2">Uncharacterized protein</fullName>
    </submittedName>
</protein>
<feature type="transmembrane region" description="Helical" evidence="1">
    <location>
        <begin position="41"/>
        <end position="61"/>
    </location>
</feature>
<gene>
    <name evidence="2" type="ORF">HOP60_00880</name>
</gene>
<evidence type="ECO:0000256" key="1">
    <source>
        <dbReference type="SAM" id="Phobius"/>
    </source>
</evidence>
<evidence type="ECO:0000313" key="3">
    <source>
        <dbReference type="Proteomes" id="UP001320154"/>
    </source>
</evidence>
<keyword evidence="1" id="KW-1133">Transmembrane helix</keyword>
<organism evidence="2 3">
    <name type="scientific">Billgrantia desiderata</name>
    <dbReference type="NCBI Taxonomy" id="52021"/>
    <lineage>
        <taxon>Bacteria</taxon>
        <taxon>Pseudomonadati</taxon>
        <taxon>Pseudomonadota</taxon>
        <taxon>Gammaproteobacteria</taxon>
        <taxon>Oceanospirillales</taxon>
        <taxon>Halomonadaceae</taxon>
        <taxon>Billgrantia</taxon>
    </lineage>
</organism>
<sequence length="102" mass="11866">MDDSNFYSDEFVFDLAYIFLSLTSIFLFLFVWSRVEAIRPFYILFWSYFLFVILGGFYDGYSRFYSVTDEAKLISLVGFLSILAGGLLARIAFPNSEARRSQ</sequence>
<feature type="transmembrane region" description="Helical" evidence="1">
    <location>
        <begin position="12"/>
        <end position="32"/>
    </location>
</feature>